<gene>
    <name evidence="5" type="ORF">WJX73_001733</name>
</gene>
<dbReference type="GO" id="GO:0003723">
    <property type="term" value="F:RNA binding"/>
    <property type="evidence" value="ECO:0007669"/>
    <property type="project" value="UniProtKB-UniRule"/>
</dbReference>
<reference evidence="5 6" key="1">
    <citation type="journal article" date="2024" name="Nat. Commun.">
        <title>Phylogenomics reveals the evolutionary origins of lichenization in chlorophyte algae.</title>
        <authorList>
            <person name="Puginier C."/>
            <person name="Libourel C."/>
            <person name="Otte J."/>
            <person name="Skaloud P."/>
            <person name="Haon M."/>
            <person name="Grisel S."/>
            <person name="Petersen M."/>
            <person name="Berrin J.G."/>
            <person name="Delaux P.M."/>
            <person name="Dal Grande F."/>
            <person name="Keller J."/>
        </authorList>
    </citation>
    <scope>NUCLEOTIDE SEQUENCE [LARGE SCALE GENOMIC DNA]</scope>
    <source>
        <strain evidence="5 6">SAG 2036</strain>
    </source>
</reference>
<dbReference type="Gene3D" id="3.30.70.330">
    <property type="match status" value="2"/>
</dbReference>
<evidence type="ECO:0000256" key="1">
    <source>
        <dbReference type="ARBA" id="ARBA00022884"/>
    </source>
</evidence>
<sequence>MISVQGSDLLGLGNLGLLKYWCLGAMADIDTAGAASEAVAEGVIPTSDADAAQALATDASGAGSESTASLIAPPASVGTAEADPAATVTSAAEDAAPAAAAAAVTAEASESVPGLAGTQEPDAAAAGDAKPNGSAHAGNKRKAEAADVNSDNCSLYIARIPHTATEEQTKELFSTHGAVKEVILFRNHPKAAFCKGCGTVHMTTHDEAAAALAALDNLHKWEGMESPMVVRWMDRELQKRRRESRQGPPAYAGPQNAQNDPTYGVPPEPVQQDTPPTGCDSDTYKLFLSNIPRGWEDKDLRPLLEQFGEVVELVLIRDKMTKTPKGSAFLWYKQKSEAEAALPGLHGQNLDGRPLSVMKARPRQVTSGQIMHHGHRPGPHTAYPGAPSYGHHQPYGQPYGAPPGYSPYPPAYSQPPAYGAPPYGYGAPQYGGYAPQPAYGQPPAYPGYGADAQAAAYYAPPASGQQ</sequence>
<dbReference type="SUPFAM" id="SSF54928">
    <property type="entry name" value="RNA-binding domain, RBD"/>
    <property type="match status" value="2"/>
</dbReference>
<feature type="domain" description="RRM" evidence="4">
    <location>
        <begin position="153"/>
        <end position="235"/>
    </location>
</feature>
<keyword evidence="1 2" id="KW-0694">RNA-binding</keyword>
<dbReference type="SMART" id="SM00360">
    <property type="entry name" value="RRM"/>
    <property type="match status" value="2"/>
</dbReference>
<protein>
    <recommendedName>
        <fullName evidence="4">RRM domain-containing protein</fullName>
    </recommendedName>
</protein>
<dbReference type="PROSITE" id="PS50102">
    <property type="entry name" value="RRM"/>
    <property type="match status" value="2"/>
</dbReference>
<dbReference type="EMBL" id="JALJOQ010000005">
    <property type="protein sequence ID" value="KAK9813350.1"/>
    <property type="molecule type" value="Genomic_DNA"/>
</dbReference>
<dbReference type="InterPro" id="IPR012677">
    <property type="entry name" value="Nucleotide-bd_a/b_plait_sf"/>
</dbReference>
<evidence type="ECO:0000256" key="2">
    <source>
        <dbReference type="PROSITE-ProRule" id="PRU00176"/>
    </source>
</evidence>
<dbReference type="AlphaFoldDB" id="A0AAW1PY61"/>
<feature type="region of interest" description="Disordered" evidence="3">
    <location>
        <begin position="239"/>
        <end position="281"/>
    </location>
</feature>
<keyword evidence="6" id="KW-1185">Reference proteome</keyword>
<dbReference type="Pfam" id="PF00076">
    <property type="entry name" value="RRM_1"/>
    <property type="match status" value="2"/>
</dbReference>
<organism evidence="5 6">
    <name type="scientific">Symbiochloris irregularis</name>
    <dbReference type="NCBI Taxonomy" id="706552"/>
    <lineage>
        <taxon>Eukaryota</taxon>
        <taxon>Viridiplantae</taxon>
        <taxon>Chlorophyta</taxon>
        <taxon>core chlorophytes</taxon>
        <taxon>Trebouxiophyceae</taxon>
        <taxon>Trebouxiales</taxon>
        <taxon>Trebouxiaceae</taxon>
        <taxon>Symbiochloris</taxon>
    </lineage>
</organism>
<dbReference type="InterPro" id="IPR035979">
    <property type="entry name" value="RBD_domain_sf"/>
</dbReference>
<dbReference type="InterPro" id="IPR000504">
    <property type="entry name" value="RRM_dom"/>
</dbReference>
<accession>A0AAW1PY61</accession>
<proteinExistence type="predicted"/>
<feature type="region of interest" description="Disordered" evidence="3">
    <location>
        <begin position="369"/>
        <end position="402"/>
    </location>
</feature>
<comment type="caution">
    <text evidence="5">The sequence shown here is derived from an EMBL/GenBank/DDBJ whole genome shotgun (WGS) entry which is preliminary data.</text>
</comment>
<feature type="region of interest" description="Disordered" evidence="3">
    <location>
        <begin position="111"/>
        <end position="145"/>
    </location>
</feature>
<evidence type="ECO:0000313" key="6">
    <source>
        <dbReference type="Proteomes" id="UP001465755"/>
    </source>
</evidence>
<dbReference type="Proteomes" id="UP001465755">
    <property type="component" value="Unassembled WGS sequence"/>
</dbReference>
<feature type="domain" description="RRM" evidence="4">
    <location>
        <begin position="284"/>
        <end position="362"/>
    </location>
</feature>
<evidence type="ECO:0000259" key="4">
    <source>
        <dbReference type="PROSITE" id="PS50102"/>
    </source>
</evidence>
<dbReference type="PANTHER" id="PTHR48027">
    <property type="entry name" value="HETEROGENEOUS NUCLEAR RIBONUCLEOPROTEIN 87F-RELATED"/>
    <property type="match status" value="1"/>
</dbReference>
<evidence type="ECO:0000313" key="5">
    <source>
        <dbReference type="EMBL" id="KAK9813350.1"/>
    </source>
</evidence>
<dbReference type="InterPro" id="IPR052462">
    <property type="entry name" value="SLIRP/GR-RBP-like"/>
</dbReference>
<evidence type="ECO:0000256" key="3">
    <source>
        <dbReference type="SAM" id="MobiDB-lite"/>
    </source>
</evidence>
<name>A0AAW1PY61_9CHLO</name>